<proteinExistence type="predicted"/>
<evidence type="ECO:0000313" key="2">
    <source>
        <dbReference type="Proteomes" id="UP000606490"/>
    </source>
</evidence>
<reference evidence="1 2" key="1">
    <citation type="submission" date="2021-01" db="EMBL/GenBank/DDBJ databases">
        <title>Belnapia mucosa sp. nov. and Belnapia arida sp. nov., isolated from the Tabernas Desert (Almeria, Spain).</title>
        <authorList>
            <person name="Molina-Menor E."/>
            <person name="Vidal-Verdu A."/>
            <person name="Calonge A."/>
            <person name="Satari L."/>
            <person name="Pereto Magraner J."/>
            <person name="Porcar Miralles M."/>
        </authorList>
    </citation>
    <scope>NUCLEOTIDE SEQUENCE [LARGE SCALE GENOMIC DNA]</scope>
    <source>
        <strain evidence="1 2">T6</strain>
    </source>
</reference>
<sequence length="61" mass="6642">MIDIDDIRARYQQACKFLDERGRRLFAANEALALGYGGVTAASAATGLARSTVRRAIVELQ</sequence>
<accession>A0ABS1VDZ9</accession>
<keyword evidence="2" id="KW-1185">Reference proteome</keyword>
<name>A0ABS1VDZ9_9PROT</name>
<gene>
    <name evidence="1" type="ORF">JMJ55_26880</name>
</gene>
<protein>
    <submittedName>
        <fullName evidence="1">ISAzo13 family transposase</fullName>
    </submittedName>
</protein>
<dbReference type="Proteomes" id="UP000606490">
    <property type="component" value="Unassembled WGS sequence"/>
</dbReference>
<evidence type="ECO:0000313" key="1">
    <source>
        <dbReference type="EMBL" id="MBL6458959.1"/>
    </source>
</evidence>
<dbReference type="EMBL" id="JAEUXJ010000023">
    <property type="protein sequence ID" value="MBL6458959.1"/>
    <property type="molecule type" value="Genomic_DNA"/>
</dbReference>
<organism evidence="1 2">
    <name type="scientific">Belnapia mucosa</name>
    <dbReference type="NCBI Taxonomy" id="2804532"/>
    <lineage>
        <taxon>Bacteria</taxon>
        <taxon>Pseudomonadati</taxon>
        <taxon>Pseudomonadota</taxon>
        <taxon>Alphaproteobacteria</taxon>
        <taxon>Acetobacterales</taxon>
        <taxon>Roseomonadaceae</taxon>
        <taxon>Belnapia</taxon>
    </lineage>
</organism>
<comment type="caution">
    <text evidence="1">The sequence shown here is derived from an EMBL/GenBank/DDBJ whole genome shotgun (WGS) entry which is preliminary data.</text>
</comment>
<feature type="non-terminal residue" evidence="1">
    <location>
        <position position="61"/>
    </location>
</feature>